<evidence type="ECO:0000313" key="2">
    <source>
        <dbReference type="Proteomes" id="UP000216035"/>
    </source>
</evidence>
<protein>
    <submittedName>
        <fullName evidence="1">Transcriptional regulator</fullName>
    </submittedName>
</protein>
<sequence length="129" mass="14850">MKRKKRYKFIVEKTATGFSAFSNDLPVFTTGKTMTELQNNLLEALELALEPDSQNLSSNNIELEIDLKQFFQYYRVINSKYLAERIGMNPTLFSHYVNGHKKPSSKQTTRILNGLNEVGRELANLQFVN</sequence>
<dbReference type="EMBL" id="NOXX01000142">
    <property type="protein sequence ID" value="OYQ47461.1"/>
    <property type="molecule type" value="Genomic_DNA"/>
</dbReference>
<dbReference type="InterPro" id="IPR035069">
    <property type="entry name" value="TTHA1013/TTHA0281-like"/>
</dbReference>
<proteinExistence type="predicted"/>
<reference evidence="1 2" key="1">
    <citation type="submission" date="2017-07" db="EMBL/GenBank/DDBJ databases">
        <title>Flavobacterium cyanobacteriorum sp. nov., isolated from cyanobacterial aggregates in a eutrophic lake.</title>
        <authorList>
            <person name="Cai H."/>
        </authorList>
    </citation>
    <scope>NUCLEOTIDE SEQUENCE [LARGE SCALE GENOMIC DNA]</scope>
    <source>
        <strain evidence="1 2">TH167</strain>
    </source>
</reference>
<dbReference type="OrthoDB" id="676274at2"/>
<dbReference type="AlphaFoldDB" id="A0A256A1E1"/>
<dbReference type="Proteomes" id="UP000216035">
    <property type="component" value="Unassembled WGS sequence"/>
</dbReference>
<organism evidence="1 2">
    <name type="scientific">Flavobacterium aurantiibacter</name>
    <dbReference type="NCBI Taxonomy" id="2023067"/>
    <lineage>
        <taxon>Bacteria</taxon>
        <taxon>Pseudomonadati</taxon>
        <taxon>Bacteroidota</taxon>
        <taxon>Flavobacteriia</taxon>
        <taxon>Flavobacteriales</taxon>
        <taxon>Flavobacteriaceae</taxon>
        <taxon>Flavobacterium</taxon>
    </lineage>
</organism>
<gene>
    <name evidence="1" type="ORF">CHX27_02960</name>
</gene>
<dbReference type="Gene3D" id="3.30.160.250">
    <property type="match status" value="1"/>
</dbReference>
<evidence type="ECO:0000313" key="1">
    <source>
        <dbReference type="EMBL" id="OYQ47461.1"/>
    </source>
</evidence>
<dbReference type="RefSeq" id="WP_094485278.1">
    <property type="nucleotide sequence ID" value="NZ_NOXX01000142.1"/>
</dbReference>
<name>A0A256A1E1_9FLAO</name>
<comment type="caution">
    <text evidence="1">The sequence shown here is derived from an EMBL/GenBank/DDBJ whole genome shotgun (WGS) entry which is preliminary data.</text>
</comment>
<accession>A0A256A1E1</accession>
<keyword evidence="2" id="KW-1185">Reference proteome</keyword>
<dbReference type="SUPFAM" id="SSF143100">
    <property type="entry name" value="TTHA1013/TTHA0281-like"/>
    <property type="match status" value="1"/>
</dbReference>